<evidence type="ECO:0000313" key="1">
    <source>
        <dbReference type="EMBL" id="ADC90021.1"/>
    </source>
</evidence>
<dbReference type="KEGG" id="tal:Thal_1390"/>
<keyword evidence="2" id="KW-1185">Reference proteome</keyword>
<organism evidence="1 2">
    <name type="scientific">Thermocrinis albus (strain DSM 14484 / JCM 11386 / HI 11/12)</name>
    <dbReference type="NCBI Taxonomy" id="638303"/>
    <lineage>
        <taxon>Bacteria</taxon>
        <taxon>Pseudomonadati</taxon>
        <taxon>Aquificota</taxon>
        <taxon>Aquificia</taxon>
        <taxon>Aquificales</taxon>
        <taxon>Aquificaceae</taxon>
        <taxon>Thermocrinis</taxon>
    </lineage>
</organism>
<dbReference type="STRING" id="638303.Thal_1390"/>
<evidence type="ECO:0000313" key="2">
    <source>
        <dbReference type="Proteomes" id="UP000002043"/>
    </source>
</evidence>
<sequence>MKGNGFGRVGVLVLVLVLLFWNGRGYGEERKENTSEYFRIVYERSIGKWEIYSIYPVGKSVNLDTPEVIVDFCGGKGVVIGKYNSKYFYLITLYPGSPKTRKVEIPIRYSELLCSEDGKYVFAINEIFNDIKGYDTIYAFLVDSSSVVKIFDNFKVSKKILPYYPPNFLVCPLSLKTGEVFTLHGTNFICINPQDIPQGFIKFFLVDLYKRNSNILGVFYDFKSYYFYNISKKKLERSFRLPEEATLVQFDRHTNSIYYYKSTKEIEGYSVQGIINRLYITNNRKEKLIDVKGLLEYTITHDAIYYNSFNRVFVFDLSDKKQKLLYYFPKHSFRSVDPEEDCILCLKARATAVLFLLKDKVVVIVKKY</sequence>
<protein>
    <submittedName>
        <fullName evidence="1">Uncharacterized protein</fullName>
    </submittedName>
</protein>
<accession>D3SMP1</accession>
<dbReference type="AlphaFoldDB" id="D3SMP1"/>
<proteinExistence type="predicted"/>
<reference evidence="2" key="1">
    <citation type="journal article" date="2010" name="Stand. Genomic Sci.">
        <title>Complete genome sequence of Thermocrinis albus type strain (HI 11/12T).</title>
        <authorList>
            <person name="Wirth R."/>
            <person name="Sikorski J."/>
            <person name="Brambilla E."/>
            <person name="Misra M."/>
            <person name="Lapidus A."/>
            <person name="Copeland A."/>
            <person name="Nolan M."/>
            <person name="Lucas S."/>
            <person name="Chen F."/>
            <person name="Tice H."/>
            <person name="Cheng J.F."/>
            <person name="Han C."/>
            <person name="Detter J.C."/>
            <person name="Tapia R."/>
            <person name="Bruce D."/>
            <person name="Goodwin L."/>
            <person name="Pitluck S."/>
            <person name="Pati A."/>
            <person name="Anderson I."/>
            <person name="Ivanova N."/>
            <person name="Mavromatis K."/>
            <person name="Mikhailova N."/>
            <person name="Chen A."/>
            <person name="Palaniappan K."/>
            <person name="Bilek Y."/>
            <person name="Hader T."/>
            <person name="Land M."/>
            <person name="Hauser L."/>
            <person name="Chang Y.J."/>
            <person name="Jeffries C.D."/>
            <person name="Tindall B.J."/>
            <person name="Rohde M."/>
            <person name="Goker M."/>
            <person name="Bristow J."/>
            <person name="Eisen J.A."/>
            <person name="Markowitz V."/>
            <person name="Hugenholtz P."/>
            <person name="Kyrpides N.C."/>
            <person name="Klenk H.P."/>
        </authorList>
    </citation>
    <scope>NUCLEOTIDE SEQUENCE [LARGE SCALE GENOMIC DNA]</scope>
    <source>
        <strain evidence="2">DSM 14484 / JCM 11386 / HI 11/12</strain>
    </source>
</reference>
<dbReference type="HOGENOM" id="CLU_752127_0_0_0"/>
<dbReference type="EMBL" id="CP001931">
    <property type="protein sequence ID" value="ADC90021.1"/>
    <property type="molecule type" value="Genomic_DNA"/>
</dbReference>
<dbReference type="RefSeq" id="WP_012992427.1">
    <property type="nucleotide sequence ID" value="NC_013894.1"/>
</dbReference>
<dbReference type="Proteomes" id="UP000002043">
    <property type="component" value="Chromosome"/>
</dbReference>
<name>D3SMP1_THEAH</name>
<gene>
    <name evidence="1" type="ordered locus">Thal_1390</name>
</gene>